<dbReference type="RefSeq" id="WP_248150382.1">
    <property type="nucleotide sequence ID" value="NZ_JALNMJ010000001.1"/>
</dbReference>
<feature type="transmembrane region" description="Helical" evidence="1">
    <location>
        <begin position="33"/>
        <end position="54"/>
    </location>
</feature>
<evidence type="ECO:0000313" key="3">
    <source>
        <dbReference type="Proteomes" id="UP001431221"/>
    </source>
</evidence>
<keyword evidence="1" id="KW-0812">Transmembrane</keyword>
<accession>A0ABT0GPP1</accession>
<dbReference type="EMBL" id="JALNMJ010000001">
    <property type="protein sequence ID" value="MCK7611067.1"/>
    <property type="molecule type" value="Genomic_DNA"/>
</dbReference>
<keyword evidence="1" id="KW-1133">Transmembrane helix</keyword>
<dbReference type="Proteomes" id="UP001431221">
    <property type="component" value="Unassembled WGS sequence"/>
</dbReference>
<evidence type="ECO:0000256" key="1">
    <source>
        <dbReference type="SAM" id="Phobius"/>
    </source>
</evidence>
<keyword evidence="1" id="KW-0472">Membrane</keyword>
<reference evidence="2" key="1">
    <citation type="submission" date="2022-04" db="EMBL/GenBank/DDBJ databases">
        <title>Roseibium sp. CAU 1639 isolated from mud.</title>
        <authorList>
            <person name="Kim W."/>
        </authorList>
    </citation>
    <scope>NUCLEOTIDE SEQUENCE</scope>
    <source>
        <strain evidence="2">CAU 1639</strain>
    </source>
</reference>
<sequence length="142" mass="15256">MGDTLDEIKSNLPIETTTAYAGIMALANRGENIAGHMNAMTIVFVILLLFTAALSLIRTKSLLSLCLAISGFTVWVINIDITRFSNIVANIYNEYLLPSGADPTEFTDGLELILPSLAIFYSVILTIISAAKSKGVWGEANG</sequence>
<organism evidence="2 3">
    <name type="scientific">Roseibium sediminicola</name>
    <dbReference type="NCBI Taxonomy" id="2933272"/>
    <lineage>
        <taxon>Bacteria</taxon>
        <taxon>Pseudomonadati</taxon>
        <taxon>Pseudomonadota</taxon>
        <taxon>Alphaproteobacteria</taxon>
        <taxon>Hyphomicrobiales</taxon>
        <taxon>Stappiaceae</taxon>
        <taxon>Roseibium</taxon>
    </lineage>
</organism>
<feature type="transmembrane region" description="Helical" evidence="1">
    <location>
        <begin position="112"/>
        <end position="131"/>
    </location>
</feature>
<gene>
    <name evidence="2" type="ORF">M0H32_02740</name>
</gene>
<feature type="transmembrane region" description="Helical" evidence="1">
    <location>
        <begin position="61"/>
        <end position="79"/>
    </location>
</feature>
<protein>
    <submittedName>
        <fullName evidence="2">Uncharacterized protein</fullName>
    </submittedName>
</protein>
<name>A0ABT0GPP1_9HYPH</name>
<keyword evidence="3" id="KW-1185">Reference proteome</keyword>
<proteinExistence type="predicted"/>
<evidence type="ECO:0000313" key="2">
    <source>
        <dbReference type="EMBL" id="MCK7611067.1"/>
    </source>
</evidence>
<comment type="caution">
    <text evidence="2">The sequence shown here is derived from an EMBL/GenBank/DDBJ whole genome shotgun (WGS) entry which is preliminary data.</text>
</comment>